<evidence type="ECO:0000313" key="3">
    <source>
        <dbReference type="Proteomes" id="UP000887569"/>
    </source>
</evidence>
<protein>
    <submittedName>
        <fullName evidence="4">Uncharacterized protein</fullName>
    </submittedName>
</protein>
<dbReference type="WBParaSite" id="PgR151_g011_t01">
    <property type="protein sequence ID" value="PgR151_g011_t01"/>
    <property type="gene ID" value="PgR151_g011"/>
</dbReference>
<evidence type="ECO:0000313" key="4">
    <source>
        <dbReference type="WBParaSite" id="PgR151_g011_t01"/>
    </source>
</evidence>
<keyword evidence="3" id="KW-1185">Reference proteome</keyword>
<feature type="compositionally biased region" description="Basic and acidic residues" evidence="2">
    <location>
        <begin position="9"/>
        <end position="23"/>
    </location>
</feature>
<feature type="region of interest" description="Disordered" evidence="2">
    <location>
        <begin position="66"/>
        <end position="87"/>
    </location>
</feature>
<feature type="region of interest" description="Disordered" evidence="2">
    <location>
        <begin position="1"/>
        <end position="23"/>
    </location>
</feature>
<sequence>MTSKIFENGNRDLSRQQNDETTLEKMRREIQNYTDHPLEVKIIDRNSPLKNSSMNAFNLNRLQELYPNQDHNNGRNEERENKKEQISMNEKFTPKESMFTDIALIRANFAKDVMKTEILSKQCQNIVNREIGMWIDRNMFEMQQIKELKEDLISRNTQVSALNRELRQILDSLQQNWCISK</sequence>
<reference evidence="4" key="1">
    <citation type="submission" date="2022-11" db="UniProtKB">
        <authorList>
            <consortium name="WormBaseParasite"/>
        </authorList>
    </citation>
    <scope>IDENTIFICATION</scope>
</reference>
<feature type="coiled-coil region" evidence="1">
    <location>
        <begin position="145"/>
        <end position="176"/>
    </location>
</feature>
<organism evidence="3 4">
    <name type="scientific">Parascaris univalens</name>
    <name type="common">Nematode worm</name>
    <dbReference type="NCBI Taxonomy" id="6257"/>
    <lineage>
        <taxon>Eukaryota</taxon>
        <taxon>Metazoa</taxon>
        <taxon>Ecdysozoa</taxon>
        <taxon>Nematoda</taxon>
        <taxon>Chromadorea</taxon>
        <taxon>Rhabditida</taxon>
        <taxon>Spirurina</taxon>
        <taxon>Ascaridomorpha</taxon>
        <taxon>Ascaridoidea</taxon>
        <taxon>Ascarididae</taxon>
        <taxon>Parascaris</taxon>
    </lineage>
</organism>
<keyword evidence="1" id="KW-0175">Coiled coil</keyword>
<dbReference type="Proteomes" id="UP000887569">
    <property type="component" value="Unplaced"/>
</dbReference>
<proteinExistence type="predicted"/>
<feature type="compositionally biased region" description="Basic and acidic residues" evidence="2">
    <location>
        <begin position="72"/>
        <end position="85"/>
    </location>
</feature>
<name>A0A915CFY1_PARUN</name>
<evidence type="ECO:0000256" key="1">
    <source>
        <dbReference type="SAM" id="Coils"/>
    </source>
</evidence>
<dbReference type="AlphaFoldDB" id="A0A915CFY1"/>
<evidence type="ECO:0000256" key="2">
    <source>
        <dbReference type="SAM" id="MobiDB-lite"/>
    </source>
</evidence>
<accession>A0A915CFY1</accession>